<protein>
    <recommendedName>
        <fullName evidence="2">F-box domain-containing protein</fullName>
    </recommendedName>
</protein>
<dbReference type="Pfam" id="PF00646">
    <property type="entry name" value="F-box"/>
    <property type="match status" value="1"/>
</dbReference>
<evidence type="ECO:0000313" key="3">
    <source>
        <dbReference type="EMBL" id="MCL7046102.1"/>
    </source>
</evidence>
<dbReference type="InterPro" id="IPR036047">
    <property type="entry name" value="F-box-like_dom_sf"/>
</dbReference>
<reference evidence="3" key="1">
    <citation type="submission" date="2022-03" db="EMBL/GenBank/DDBJ databases">
        <title>A functionally conserved STORR gene fusion in Papaver species that diverged 16.8 million years ago.</title>
        <authorList>
            <person name="Catania T."/>
        </authorList>
    </citation>
    <scope>NUCLEOTIDE SEQUENCE</scope>
    <source>
        <strain evidence="3">S-191538</strain>
    </source>
</reference>
<dbReference type="Gene3D" id="1.20.1280.50">
    <property type="match status" value="1"/>
</dbReference>
<keyword evidence="4" id="KW-1185">Reference proteome</keyword>
<dbReference type="NCBIfam" id="TIGR01640">
    <property type="entry name" value="F_box_assoc_1"/>
    <property type="match status" value="1"/>
</dbReference>
<dbReference type="EMBL" id="JAJJMA010277309">
    <property type="protein sequence ID" value="MCL7046102.1"/>
    <property type="molecule type" value="Genomic_DNA"/>
</dbReference>
<dbReference type="InterPro" id="IPR050796">
    <property type="entry name" value="SCF_F-box_component"/>
</dbReference>
<sequence>MDGNSEDLLIEILLWLPVVSLLRSKAVCKLWRSIIENSDFIHRHATFEDSSSKLGNFIFQYRPSHIFHRNFKPHFFVLSSSSRGDSQEEEDYGRWSYNNLGMSPHLSVCVVMAYPVPPQAKMVGSCHGIVCIHDPEPRDIILWNPATKKFRCLPKSLPLLDEFGVILTEFVLFGFDCETHDYKVLQITFFDFDRELGITPPKRIQIYSLRSDSWKWCADANLHSHCHKSIVQNQGRYLNGNYYLVGTNIHRDDESFWHCDVVLSFNFSTESFRMIPGPCESFCLDVVGGGDQGKIVCIKRCSSNSTSDVVYEVYGLNDYDYSCGATSADNNEYWWSILHRFTIYHPCGGLGYPPMAITKNGVIGFLCGITGGLVLFVNFRTEMKDIEIIDASLDGLGDIFRGDLYKESLVSIDSAVHSSSQ</sequence>
<evidence type="ECO:0000313" key="4">
    <source>
        <dbReference type="Proteomes" id="UP001177140"/>
    </source>
</evidence>
<organism evidence="3 4">
    <name type="scientific">Papaver nudicaule</name>
    <name type="common">Iceland poppy</name>
    <dbReference type="NCBI Taxonomy" id="74823"/>
    <lineage>
        <taxon>Eukaryota</taxon>
        <taxon>Viridiplantae</taxon>
        <taxon>Streptophyta</taxon>
        <taxon>Embryophyta</taxon>
        <taxon>Tracheophyta</taxon>
        <taxon>Spermatophyta</taxon>
        <taxon>Magnoliopsida</taxon>
        <taxon>Ranunculales</taxon>
        <taxon>Papaveraceae</taxon>
        <taxon>Papaveroideae</taxon>
        <taxon>Papaver</taxon>
    </lineage>
</organism>
<evidence type="ECO:0000256" key="1">
    <source>
        <dbReference type="SAM" id="Phobius"/>
    </source>
</evidence>
<evidence type="ECO:0000259" key="2">
    <source>
        <dbReference type="SMART" id="SM00256"/>
    </source>
</evidence>
<proteinExistence type="predicted"/>
<dbReference type="InterPro" id="IPR001810">
    <property type="entry name" value="F-box_dom"/>
</dbReference>
<feature type="transmembrane region" description="Helical" evidence="1">
    <location>
        <begin position="361"/>
        <end position="379"/>
    </location>
</feature>
<dbReference type="SUPFAM" id="SSF81383">
    <property type="entry name" value="F-box domain"/>
    <property type="match status" value="1"/>
</dbReference>
<feature type="domain" description="F-box" evidence="2">
    <location>
        <begin position="4"/>
        <end position="44"/>
    </location>
</feature>
<dbReference type="AlphaFoldDB" id="A0AA41VRH3"/>
<gene>
    <name evidence="3" type="ORF">MKW94_001450</name>
</gene>
<name>A0AA41VRH3_PAPNU</name>
<dbReference type="Pfam" id="PF07734">
    <property type="entry name" value="FBA_1"/>
    <property type="match status" value="1"/>
</dbReference>
<dbReference type="PANTHER" id="PTHR31672:SF13">
    <property type="entry name" value="F-BOX PROTEIN CPR30-LIKE"/>
    <property type="match status" value="1"/>
</dbReference>
<keyword evidence="1" id="KW-0812">Transmembrane</keyword>
<dbReference type="PANTHER" id="PTHR31672">
    <property type="entry name" value="BNACNNG10540D PROTEIN"/>
    <property type="match status" value="1"/>
</dbReference>
<dbReference type="InterPro" id="IPR006527">
    <property type="entry name" value="F-box-assoc_dom_typ1"/>
</dbReference>
<keyword evidence="1" id="KW-0472">Membrane</keyword>
<dbReference type="Proteomes" id="UP001177140">
    <property type="component" value="Unassembled WGS sequence"/>
</dbReference>
<dbReference type="InterPro" id="IPR017451">
    <property type="entry name" value="F-box-assoc_interact_dom"/>
</dbReference>
<comment type="caution">
    <text evidence="3">The sequence shown here is derived from an EMBL/GenBank/DDBJ whole genome shotgun (WGS) entry which is preliminary data.</text>
</comment>
<accession>A0AA41VRH3</accession>
<dbReference type="SMART" id="SM00256">
    <property type="entry name" value="FBOX"/>
    <property type="match status" value="1"/>
</dbReference>
<keyword evidence="1" id="KW-1133">Transmembrane helix</keyword>